<reference evidence="4 5" key="1">
    <citation type="journal article" date="2021" name="BMC Genomics">
        <title>Telomere-to-telomere genome assembly of asparaginase-producing Trichoderma simmonsii.</title>
        <authorList>
            <person name="Chung D."/>
            <person name="Kwon Y.M."/>
            <person name="Yang Y."/>
        </authorList>
    </citation>
    <scope>NUCLEOTIDE SEQUENCE [LARGE SCALE GENOMIC DNA]</scope>
    <source>
        <strain evidence="4 5">GH-Sj1</strain>
    </source>
</reference>
<dbReference type="Pfam" id="PF00172">
    <property type="entry name" value="Zn_clus"/>
    <property type="match status" value="1"/>
</dbReference>
<comment type="subcellular location">
    <subcellularLocation>
        <location evidence="1">Nucleus</location>
    </subcellularLocation>
</comment>
<evidence type="ECO:0000313" key="5">
    <source>
        <dbReference type="Proteomes" id="UP000826661"/>
    </source>
</evidence>
<dbReference type="PANTHER" id="PTHR37534">
    <property type="entry name" value="TRANSCRIPTIONAL ACTIVATOR PROTEIN UGA3"/>
    <property type="match status" value="1"/>
</dbReference>
<evidence type="ECO:0000313" key="4">
    <source>
        <dbReference type="EMBL" id="QYT05067.1"/>
    </source>
</evidence>
<dbReference type="PROSITE" id="PS00463">
    <property type="entry name" value="ZN2_CY6_FUNGAL_1"/>
    <property type="match status" value="1"/>
</dbReference>
<protein>
    <submittedName>
        <fullName evidence="4">Zn(2)-C6 fungal-type domain-containing protein</fullName>
    </submittedName>
</protein>
<proteinExistence type="predicted"/>
<dbReference type="SMART" id="SM00066">
    <property type="entry name" value="GAL4"/>
    <property type="match status" value="1"/>
</dbReference>
<name>A0A8G0LML0_9HYPO</name>
<accession>A0A8G0LML0</accession>
<feature type="domain" description="Zn(2)-C6 fungal-type" evidence="3">
    <location>
        <begin position="14"/>
        <end position="42"/>
    </location>
</feature>
<dbReference type="InterPro" id="IPR021858">
    <property type="entry name" value="Fun_TF"/>
</dbReference>
<organism evidence="4 5">
    <name type="scientific">Trichoderma simmonsii</name>
    <dbReference type="NCBI Taxonomy" id="1491479"/>
    <lineage>
        <taxon>Eukaryota</taxon>
        <taxon>Fungi</taxon>
        <taxon>Dikarya</taxon>
        <taxon>Ascomycota</taxon>
        <taxon>Pezizomycotina</taxon>
        <taxon>Sordariomycetes</taxon>
        <taxon>Hypocreomycetidae</taxon>
        <taxon>Hypocreales</taxon>
        <taxon>Hypocreaceae</taxon>
        <taxon>Trichoderma</taxon>
    </lineage>
</organism>
<dbReference type="Proteomes" id="UP000826661">
    <property type="component" value="Chromosome VII"/>
</dbReference>
<sequence length="574" mass="64853">MTRARKQVTRSFSACWTCRRRRVKCNGIGPPCNPCKKHKIQCEGYGIELVWVDPKTGTYPPYCRRSMDFEQTWRGRPILNEGQLQRLIDAMDDIDPAFSKRKASSSPFTVFRIARSNKRPVSDSPTTDISLLSYRSVESLSPFSPSNRFSSPFTESDNSLSPSLTPTITGFLSLPKDEAMMFYHYVTWIAPLMIPVDSTENPWKSVYPSTALQDTSPASRALYHAILAQSAFNISNLQKGNPESHRQRESVALKHYGASLRELSKSLNATKETEYDACAATLYTLMISEGNARGSVAWRNHFDGVGGFVTYFVQQKPWTRSTHSWVISQSLALSFEISQTVNVKPYGRSSITDILLDSVASRQNFGYTIGASCDVLRTISSIRLFAEKIALGDIPDDLGILIQSCLVELSPLNNSNFDMDLDIPERDSVLESLPETQQHKFLDCLHLRLFRTATLIYLHQAILKVPPRGVRKYVKSVLEDAMTFIRMRGGSISMWPIFIAATEATEEEDQLMVEQWLAISSQLGMQNRLIARQLLHQIWHERSEEAAANGLDPDQVMKDWKAVQRRLGFDLLLL</sequence>
<dbReference type="InterPro" id="IPR036864">
    <property type="entry name" value="Zn2-C6_fun-type_DNA-bd_sf"/>
</dbReference>
<dbReference type="EMBL" id="CP075870">
    <property type="protein sequence ID" value="QYT05067.1"/>
    <property type="molecule type" value="Genomic_DNA"/>
</dbReference>
<dbReference type="CDD" id="cd00067">
    <property type="entry name" value="GAL4"/>
    <property type="match status" value="1"/>
</dbReference>
<dbReference type="GO" id="GO:0005634">
    <property type="term" value="C:nucleus"/>
    <property type="evidence" value="ECO:0007669"/>
    <property type="project" value="UniProtKB-SubCell"/>
</dbReference>
<evidence type="ECO:0000259" key="3">
    <source>
        <dbReference type="PROSITE" id="PS50048"/>
    </source>
</evidence>
<evidence type="ECO:0000256" key="1">
    <source>
        <dbReference type="ARBA" id="ARBA00004123"/>
    </source>
</evidence>
<dbReference type="Pfam" id="PF11951">
    <property type="entry name" value="Fungal_trans_2"/>
    <property type="match status" value="1"/>
</dbReference>
<dbReference type="GO" id="GO:0000981">
    <property type="term" value="F:DNA-binding transcription factor activity, RNA polymerase II-specific"/>
    <property type="evidence" value="ECO:0007669"/>
    <property type="project" value="InterPro"/>
</dbReference>
<dbReference type="SUPFAM" id="SSF57701">
    <property type="entry name" value="Zn2/Cys6 DNA-binding domain"/>
    <property type="match status" value="1"/>
</dbReference>
<dbReference type="PROSITE" id="PS50048">
    <property type="entry name" value="ZN2_CY6_FUNGAL_2"/>
    <property type="match status" value="1"/>
</dbReference>
<dbReference type="GO" id="GO:0008270">
    <property type="term" value="F:zinc ion binding"/>
    <property type="evidence" value="ECO:0007669"/>
    <property type="project" value="InterPro"/>
</dbReference>
<gene>
    <name evidence="4" type="ORF">H0G86_011962</name>
</gene>
<dbReference type="Gene3D" id="4.10.240.10">
    <property type="entry name" value="Zn(2)-C6 fungal-type DNA-binding domain"/>
    <property type="match status" value="1"/>
</dbReference>
<dbReference type="PANTHER" id="PTHR37534:SF46">
    <property type="entry name" value="ZN(II)2CYS6 TRANSCRIPTION FACTOR (EUROFUNG)"/>
    <property type="match status" value="1"/>
</dbReference>
<dbReference type="InterPro" id="IPR001138">
    <property type="entry name" value="Zn2Cys6_DnaBD"/>
</dbReference>
<evidence type="ECO:0000256" key="2">
    <source>
        <dbReference type="ARBA" id="ARBA00023242"/>
    </source>
</evidence>
<keyword evidence="2" id="KW-0539">Nucleus</keyword>
<keyword evidence="5" id="KW-1185">Reference proteome</keyword>
<dbReference type="AlphaFoldDB" id="A0A8G0LML0"/>